<accession>A0A2N9F1V8</accession>
<dbReference type="AlphaFoldDB" id="A0A2N9F1V8"/>
<sequence>MPKKMGVNSKAEAARAWKSTTESEMEGAGRATRIRRAWSGVEEQNIRVMNHWPRQQRFDGWVSSRVIDESERVGLWSRAFDPGSRLVWLTRSNPPCTTRLRKLIC</sequence>
<protein>
    <submittedName>
        <fullName evidence="2">Uncharacterized protein</fullName>
    </submittedName>
</protein>
<reference evidence="2" key="1">
    <citation type="submission" date="2018-02" db="EMBL/GenBank/DDBJ databases">
        <authorList>
            <person name="Cohen D.B."/>
            <person name="Kent A.D."/>
        </authorList>
    </citation>
    <scope>NUCLEOTIDE SEQUENCE</scope>
</reference>
<gene>
    <name evidence="2" type="ORF">FSB_LOCUS8753</name>
</gene>
<evidence type="ECO:0000313" key="2">
    <source>
        <dbReference type="EMBL" id="SPC80871.1"/>
    </source>
</evidence>
<feature type="region of interest" description="Disordered" evidence="1">
    <location>
        <begin position="1"/>
        <end position="28"/>
    </location>
</feature>
<organism evidence="2">
    <name type="scientific">Fagus sylvatica</name>
    <name type="common">Beechnut</name>
    <dbReference type="NCBI Taxonomy" id="28930"/>
    <lineage>
        <taxon>Eukaryota</taxon>
        <taxon>Viridiplantae</taxon>
        <taxon>Streptophyta</taxon>
        <taxon>Embryophyta</taxon>
        <taxon>Tracheophyta</taxon>
        <taxon>Spermatophyta</taxon>
        <taxon>Magnoliopsida</taxon>
        <taxon>eudicotyledons</taxon>
        <taxon>Gunneridae</taxon>
        <taxon>Pentapetalae</taxon>
        <taxon>rosids</taxon>
        <taxon>fabids</taxon>
        <taxon>Fagales</taxon>
        <taxon>Fagaceae</taxon>
        <taxon>Fagus</taxon>
    </lineage>
</organism>
<dbReference type="EMBL" id="OIVN01000477">
    <property type="protein sequence ID" value="SPC80871.1"/>
    <property type="molecule type" value="Genomic_DNA"/>
</dbReference>
<proteinExistence type="predicted"/>
<name>A0A2N9F1V8_FAGSY</name>
<evidence type="ECO:0000256" key="1">
    <source>
        <dbReference type="SAM" id="MobiDB-lite"/>
    </source>
</evidence>